<dbReference type="EMBL" id="JACJKS010000018">
    <property type="protein sequence ID" value="MBM6949138.1"/>
    <property type="molecule type" value="Genomic_DNA"/>
</dbReference>
<dbReference type="Proteomes" id="UP000705508">
    <property type="component" value="Unassembled WGS sequence"/>
</dbReference>
<protein>
    <submittedName>
        <fullName evidence="4">Fe-S-containing hydro-lyase</fullName>
    </submittedName>
</protein>
<accession>A0A938XE98</accession>
<reference evidence="4" key="1">
    <citation type="submission" date="2020-08" db="EMBL/GenBank/DDBJ databases">
        <authorList>
            <person name="Cejkova D."/>
            <person name="Kubasova T."/>
            <person name="Jahodarova E."/>
            <person name="Rychlik I."/>
        </authorList>
    </citation>
    <scope>NUCLEOTIDE SEQUENCE</scope>
    <source>
        <strain evidence="4">An582</strain>
    </source>
</reference>
<dbReference type="GO" id="GO:0016836">
    <property type="term" value="F:hydro-lyase activity"/>
    <property type="evidence" value="ECO:0007669"/>
    <property type="project" value="InterPro"/>
</dbReference>
<keyword evidence="2" id="KW-0456">Lyase</keyword>
<gene>
    <name evidence="4" type="ORF">H6A20_10805</name>
</gene>
<dbReference type="InterPro" id="IPR004647">
    <property type="entry name" value="Fe-S_hydro-lyase_TtdB-typ_cat"/>
</dbReference>
<proteinExistence type="inferred from homology"/>
<evidence type="ECO:0000259" key="3">
    <source>
        <dbReference type="Pfam" id="PF05683"/>
    </source>
</evidence>
<comment type="caution">
    <text evidence="4">The sequence shown here is derived from an EMBL/GenBank/DDBJ whole genome shotgun (WGS) entry which is preliminary data.</text>
</comment>
<sequence>MEKKIHVPMTKEEASGLQAGDYVYLTGTIYTARDAAHKRMDEALDKGEELPLSIQDQIIYYMGPSPAREGRPIGSAGPTTASRMDKYTPRLLDLGLGAMIGKGKRSQAVLDAIVRNGCVYFAAVGGAGAILSKCIRKSEVIAYDDLGTEAIRRLDVEDFPVIVVVDSQGRNLYETAVKEYQR</sequence>
<dbReference type="NCBIfam" id="TIGR00723">
    <property type="entry name" value="ttdB_fumA_fumB"/>
    <property type="match status" value="1"/>
</dbReference>
<evidence type="ECO:0000313" key="5">
    <source>
        <dbReference type="Proteomes" id="UP000705508"/>
    </source>
</evidence>
<evidence type="ECO:0000313" key="4">
    <source>
        <dbReference type="EMBL" id="MBM6949138.1"/>
    </source>
</evidence>
<dbReference type="Pfam" id="PF05683">
    <property type="entry name" value="Fumerase_C"/>
    <property type="match status" value="1"/>
</dbReference>
<dbReference type="PANTHER" id="PTHR43351">
    <property type="entry name" value="L(+)-TARTRATE DEHYDRATASE SUBUNIT BETA"/>
    <property type="match status" value="1"/>
</dbReference>
<dbReference type="SUPFAM" id="SSF117457">
    <property type="entry name" value="FumA C-terminal domain-like"/>
    <property type="match status" value="1"/>
</dbReference>
<dbReference type="PANTHER" id="PTHR43351:SF2">
    <property type="entry name" value="L(+)-TARTRATE DEHYDRATASE SUBUNIT BETA-RELATED"/>
    <property type="match status" value="1"/>
</dbReference>
<reference evidence="4" key="2">
    <citation type="journal article" date="2021" name="Sci. Rep.">
        <title>The distribution of antibiotic resistance genes in chicken gut microbiota commensals.</title>
        <authorList>
            <person name="Juricova H."/>
            <person name="Matiasovicova J."/>
            <person name="Kubasova T."/>
            <person name="Cejkova D."/>
            <person name="Rychlik I."/>
        </authorList>
    </citation>
    <scope>NUCLEOTIDE SEQUENCE</scope>
    <source>
        <strain evidence="4">An582</strain>
    </source>
</reference>
<evidence type="ECO:0000256" key="2">
    <source>
        <dbReference type="ARBA" id="ARBA00023239"/>
    </source>
</evidence>
<evidence type="ECO:0000256" key="1">
    <source>
        <dbReference type="ARBA" id="ARBA00008876"/>
    </source>
</evidence>
<dbReference type="NCBIfam" id="NF005310">
    <property type="entry name" value="PRK06842.1"/>
    <property type="match status" value="1"/>
</dbReference>
<dbReference type="Gene3D" id="3.20.130.10">
    <property type="entry name" value="Fe-S hydro-lyase, tartrate dehydratase beta-type, catalytic domain"/>
    <property type="match status" value="1"/>
</dbReference>
<organism evidence="4 5">
    <name type="scientific">Mordavella massiliensis</name>
    <dbReference type="NCBI Taxonomy" id="1871024"/>
    <lineage>
        <taxon>Bacteria</taxon>
        <taxon>Bacillati</taxon>
        <taxon>Bacillota</taxon>
        <taxon>Clostridia</taxon>
        <taxon>Eubacteriales</taxon>
        <taxon>Clostridiaceae</taxon>
        <taxon>Mordavella</taxon>
    </lineage>
</organism>
<comment type="similarity">
    <text evidence="1">Belongs to the class-I fumarase family.</text>
</comment>
<dbReference type="AlphaFoldDB" id="A0A938XE98"/>
<dbReference type="RefSeq" id="WP_204907139.1">
    <property type="nucleotide sequence ID" value="NZ_JACJKS010000018.1"/>
</dbReference>
<dbReference type="InterPro" id="IPR036660">
    <property type="entry name" value="Fe-S_hydroAse_TtdB_cat_sf"/>
</dbReference>
<feature type="domain" description="Fe-S hydro-lyase tartrate dehydratase beta-type catalytic" evidence="3">
    <location>
        <begin position="8"/>
        <end position="175"/>
    </location>
</feature>
<name>A0A938XE98_9CLOT</name>